<protein>
    <submittedName>
        <fullName evidence="3">Uncharacterized protein</fullName>
    </submittedName>
</protein>
<dbReference type="AlphaFoldDB" id="A0A9W8M9U7"/>
<name>A0A9W8M9U7_9AGAR</name>
<proteinExistence type="predicted"/>
<accession>A0A9W8M9U7</accession>
<reference evidence="3" key="1">
    <citation type="submission" date="2022-06" db="EMBL/GenBank/DDBJ databases">
        <title>Genome Sequence of Candolleomyces eurysporus.</title>
        <authorList>
            <person name="Buettner E."/>
        </authorList>
    </citation>
    <scope>NUCLEOTIDE SEQUENCE</scope>
    <source>
        <strain evidence="3">VTCC 930004</strain>
    </source>
</reference>
<comment type="caution">
    <text evidence="3">The sequence shown here is derived from an EMBL/GenBank/DDBJ whole genome shotgun (WGS) entry which is preliminary data.</text>
</comment>
<feature type="region of interest" description="Disordered" evidence="1">
    <location>
        <begin position="1"/>
        <end position="41"/>
    </location>
</feature>
<feature type="compositionally biased region" description="Basic and acidic residues" evidence="1">
    <location>
        <begin position="31"/>
        <end position="41"/>
    </location>
</feature>
<feature type="transmembrane region" description="Helical" evidence="2">
    <location>
        <begin position="69"/>
        <end position="88"/>
    </location>
</feature>
<feature type="transmembrane region" description="Helical" evidence="2">
    <location>
        <begin position="116"/>
        <end position="142"/>
    </location>
</feature>
<evidence type="ECO:0000313" key="3">
    <source>
        <dbReference type="EMBL" id="KAJ2921293.1"/>
    </source>
</evidence>
<sequence>MENSTGDYAIRDESRTDLKHRGTTNTTSLSQDEKINPKEDTTVRTLASPDAESSHPPHSSTPLHRRRRLLYDTCLILAILFMVIWPWAFYGALSAKKGIQMSQGLSEYVLAHPQQVTAVVTLLGTFNRIIATFLFGCAIVRYGQEWIGMKEDRVTVFGVSALLAFRHMSFMWGIGEWWALFRQGRRLAVLALLLLSLGGFALIPSGTAGLLAPGLYNKTSVVTGREMDFTTEDSECLAVIESWGILNTCDWVTTRNVTRSTCLSEAQRIDALSAGRNNGLTLSPNESLALTPRQVTVDEPVQVSGPIRGILPIGPFGFRGLDLDQWTDPPPPECI</sequence>
<keyword evidence="4" id="KW-1185">Reference proteome</keyword>
<dbReference type="OrthoDB" id="2991366at2759"/>
<evidence type="ECO:0000256" key="2">
    <source>
        <dbReference type="SAM" id="Phobius"/>
    </source>
</evidence>
<evidence type="ECO:0000313" key="4">
    <source>
        <dbReference type="Proteomes" id="UP001140091"/>
    </source>
</evidence>
<feature type="transmembrane region" description="Helical" evidence="2">
    <location>
        <begin position="154"/>
        <end position="175"/>
    </location>
</feature>
<evidence type="ECO:0000256" key="1">
    <source>
        <dbReference type="SAM" id="MobiDB-lite"/>
    </source>
</evidence>
<dbReference type="EMBL" id="JANBPK010001630">
    <property type="protein sequence ID" value="KAJ2921293.1"/>
    <property type="molecule type" value="Genomic_DNA"/>
</dbReference>
<keyword evidence="2" id="KW-0472">Membrane</keyword>
<keyword evidence="2" id="KW-0812">Transmembrane</keyword>
<dbReference type="Proteomes" id="UP001140091">
    <property type="component" value="Unassembled WGS sequence"/>
</dbReference>
<feature type="non-terminal residue" evidence="3">
    <location>
        <position position="1"/>
    </location>
</feature>
<feature type="transmembrane region" description="Helical" evidence="2">
    <location>
        <begin position="187"/>
        <end position="211"/>
    </location>
</feature>
<organism evidence="3 4">
    <name type="scientific">Candolleomyces eurysporus</name>
    <dbReference type="NCBI Taxonomy" id="2828524"/>
    <lineage>
        <taxon>Eukaryota</taxon>
        <taxon>Fungi</taxon>
        <taxon>Dikarya</taxon>
        <taxon>Basidiomycota</taxon>
        <taxon>Agaricomycotina</taxon>
        <taxon>Agaricomycetes</taxon>
        <taxon>Agaricomycetidae</taxon>
        <taxon>Agaricales</taxon>
        <taxon>Agaricineae</taxon>
        <taxon>Psathyrellaceae</taxon>
        <taxon>Candolleomyces</taxon>
    </lineage>
</organism>
<feature type="compositionally biased region" description="Basic and acidic residues" evidence="1">
    <location>
        <begin position="9"/>
        <end position="20"/>
    </location>
</feature>
<keyword evidence="2" id="KW-1133">Transmembrane helix</keyword>
<gene>
    <name evidence="3" type="ORF">H1R20_g15799</name>
</gene>